<protein>
    <submittedName>
        <fullName evidence="2">Uncharacterized protein</fullName>
    </submittedName>
</protein>
<reference evidence="2 3" key="1">
    <citation type="submission" date="2020-01" db="EMBL/GenBank/DDBJ databases">
        <title>Genomes assembled from Gulf of Kutch pelagic sediment metagenomes.</title>
        <authorList>
            <person name="Chandrashekar M."/>
            <person name="Mahajan M.S."/>
            <person name="Dave K.J."/>
            <person name="Vatsa P."/>
            <person name="Nathani N.M."/>
        </authorList>
    </citation>
    <scope>NUCLEOTIDE SEQUENCE [LARGE SCALE GENOMIC DNA]</scope>
    <source>
        <strain evidence="2">KS3-K002</strain>
    </source>
</reference>
<keyword evidence="1" id="KW-0812">Transmembrane</keyword>
<proteinExistence type="predicted"/>
<feature type="transmembrane region" description="Helical" evidence="1">
    <location>
        <begin position="21"/>
        <end position="42"/>
    </location>
</feature>
<dbReference type="Proteomes" id="UP000702544">
    <property type="component" value="Unassembled WGS sequence"/>
</dbReference>
<dbReference type="AlphaFoldDB" id="A0AAE5CCE1"/>
<keyword evidence="1" id="KW-0472">Membrane</keyword>
<name>A0AAE5CCE1_9BACT</name>
<dbReference type="EMBL" id="JAACAK010000083">
    <property type="protein sequence ID" value="NIR75540.1"/>
    <property type="molecule type" value="Genomic_DNA"/>
</dbReference>
<accession>A0AAE5CCE1</accession>
<keyword evidence="1" id="KW-1133">Transmembrane helix</keyword>
<comment type="caution">
    <text evidence="2">The sequence shown here is derived from an EMBL/GenBank/DDBJ whole genome shotgun (WGS) entry which is preliminary data.</text>
</comment>
<evidence type="ECO:0000256" key="1">
    <source>
        <dbReference type="SAM" id="Phobius"/>
    </source>
</evidence>
<gene>
    <name evidence="2" type="ORF">GWO12_10605</name>
</gene>
<sequence>MDERNLSNQSETEPSQRGQRVLLFGAYTFLLIWGMAYLVLFFTDRLPF</sequence>
<evidence type="ECO:0000313" key="3">
    <source>
        <dbReference type="Proteomes" id="UP000702544"/>
    </source>
</evidence>
<organism evidence="2 3">
    <name type="scientific">Candidatus Kutchimonas denitrificans</name>
    <dbReference type="NCBI Taxonomy" id="3056748"/>
    <lineage>
        <taxon>Bacteria</taxon>
        <taxon>Pseudomonadati</taxon>
        <taxon>Gemmatimonadota</taxon>
        <taxon>Gemmatimonadia</taxon>
        <taxon>Candidatus Palauibacterales</taxon>
        <taxon>Candidatus Palauibacteraceae</taxon>
        <taxon>Candidatus Kutchimonas</taxon>
    </lineage>
</organism>
<evidence type="ECO:0000313" key="2">
    <source>
        <dbReference type="EMBL" id="NIR75540.1"/>
    </source>
</evidence>